<keyword evidence="3" id="KW-1185">Reference proteome</keyword>
<feature type="compositionally biased region" description="Low complexity" evidence="1">
    <location>
        <begin position="126"/>
        <end position="140"/>
    </location>
</feature>
<evidence type="ECO:0000256" key="1">
    <source>
        <dbReference type="SAM" id="MobiDB-lite"/>
    </source>
</evidence>
<protein>
    <submittedName>
        <fullName evidence="2">Uncharacterized protein</fullName>
    </submittedName>
</protein>
<dbReference type="Proteomes" id="UP001302321">
    <property type="component" value="Unassembled WGS sequence"/>
</dbReference>
<accession>A0AAN7A853</accession>
<gene>
    <name evidence="2" type="ORF">QBC36DRAFT_127535</name>
</gene>
<reference evidence="2" key="1">
    <citation type="journal article" date="2023" name="Mol. Phylogenet. Evol.">
        <title>Genome-scale phylogeny and comparative genomics of the fungal order Sordariales.</title>
        <authorList>
            <person name="Hensen N."/>
            <person name="Bonometti L."/>
            <person name="Westerberg I."/>
            <person name="Brannstrom I.O."/>
            <person name="Guillou S."/>
            <person name="Cros-Aarteil S."/>
            <person name="Calhoun S."/>
            <person name="Haridas S."/>
            <person name="Kuo A."/>
            <person name="Mondo S."/>
            <person name="Pangilinan J."/>
            <person name="Riley R."/>
            <person name="LaButti K."/>
            <person name="Andreopoulos B."/>
            <person name="Lipzen A."/>
            <person name="Chen C."/>
            <person name="Yan M."/>
            <person name="Daum C."/>
            <person name="Ng V."/>
            <person name="Clum A."/>
            <person name="Steindorff A."/>
            <person name="Ohm R.A."/>
            <person name="Martin F."/>
            <person name="Silar P."/>
            <person name="Natvig D.O."/>
            <person name="Lalanne C."/>
            <person name="Gautier V."/>
            <person name="Ament-Velasquez S.L."/>
            <person name="Kruys A."/>
            <person name="Hutchinson M.I."/>
            <person name="Powell A.J."/>
            <person name="Barry K."/>
            <person name="Miller A.N."/>
            <person name="Grigoriev I.V."/>
            <person name="Debuchy R."/>
            <person name="Gladieux P."/>
            <person name="Hiltunen Thoren M."/>
            <person name="Johannesson H."/>
        </authorList>
    </citation>
    <scope>NUCLEOTIDE SEQUENCE</scope>
    <source>
        <strain evidence="2">CBS 892.96</strain>
    </source>
</reference>
<dbReference type="AlphaFoldDB" id="A0AAN7A853"/>
<name>A0AAN7A853_9PEZI</name>
<organism evidence="2 3">
    <name type="scientific">Triangularia setosa</name>
    <dbReference type="NCBI Taxonomy" id="2587417"/>
    <lineage>
        <taxon>Eukaryota</taxon>
        <taxon>Fungi</taxon>
        <taxon>Dikarya</taxon>
        <taxon>Ascomycota</taxon>
        <taxon>Pezizomycotina</taxon>
        <taxon>Sordariomycetes</taxon>
        <taxon>Sordariomycetidae</taxon>
        <taxon>Sordariales</taxon>
        <taxon>Podosporaceae</taxon>
        <taxon>Triangularia</taxon>
    </lineage>
</organism>
<comment type="caution">
    <text evidence="2">The sequence shown here is derived from an EMBL/GenBank/DDBJ whole genome shotgun (WGS) entry which is preliminary data.</text>
</comment>
<proteinExistence type="predicted"/>
<dbReference type="EMBL" id="MU866159">
    <property type="protein sequence ID" value="KAK4177638.1"/>
    <property type="molecule type" value="Genomic_DNA"/>
</dbReference>
<reference evidence="2" key="2">
    <citation type="submission" date="2023-05" db="EMBL/GenBank/DDBJ databases">
        <authorList>
            <consortium name="Lawrence Berkeley National Laboratory"/>
            <person name="Steindorff A."/>
            <person name="Hensen N."/>
            <person name="Bonometti L."/>
            <person name="Westerberg I."/>
            <person name="Brannstrom I.O."/>
            <person name="Guillou S."/>
            <person name="Cros-Aarteil S."/>
            <person name="Calhoun S."/>
            <person name="Haridas S."/>
            <person name="Kuo A."/>
            <person name="Mondo S."/>
            <person name="Pangilinan J."/>
            <person name="Riley R."/>
            <person name="Labutti K."/>
            <person name="Andreopoulos B."/>
            <person name="Lipzen A."/>
            <person name="Chen C."/>
            <person name="Yanf M."/>
            <person name="Daum C."/>
            <person name="Ng V."/>
            <person name="Clum A."/>
            <person name="Ohm R."/>
            <person name="Martin F."/>
            <person name="Silar P."/>
            <person name="Natvig D."/>
            <person name="Lalanne C."/>
            <person name="Gautier V."/>
            <person name="Ament-Velasquez S.L."/>
            <person name="Kruys A."/>
            <person name="Hutchinson M.I."/>
            <person name="Powell A.J."/>
            <person name="Barry K."/>
            <person name="Miller A.N."/>
            <person name="Grigoriev I.V."/>
            <person name="Debuchy R."/>
            <person name="Gladieux P."/>
            <person name="Thoren M.H."/>
            <person name="Johannesson H."/>
        </authorList>
    </citation>
    <scope>NUCLEOTIDE SEQUENCE</scope>
    <source>
        <strain evidence="2">CBS 892.96</strain>
    </source>
</reference>
<evidence type="ECO:0000313" key="3">
    <source>
        <dbReference type="Proteomes" id="UP001302321"/>
    </source>
</evidence>
<feature type="region of interest" description="Disordered" evidence="1">
    <location>
        <begin position="117"/>
        <end position="140"/>
    </location>
</feature>
<sequence>MLLSVMWEDVLCYTYRSFPGTSRLTSHGLSRRSGPSGHRLYHDMHSCNATSPHWVYKPLVFSYLIAVSYPLTQKSRIREQEPFPAVSFRNPYQYGVVSPGPSHSLAPVFSRAWGPNSAQTSHLRRPGSSGSGLSSRQASSTCSLGPDLLEKMTNKRTCFPVFVYTVYTKDKPIPTYPQPPVSASVIFDMRCQGGAGGGRSREFFAWW</sequence>
<evidence type="ECO:0000313" key="2">
    <source>
        <dbReference type="EMBL" id="KAK4177638.1"/>
    </source>
</evidence>